<dbReference type="EMBL" id="QQRQ01000006">
    <property type="protein sequence ID" value="RFT06819.1"/>
    <property type="molecule type" value="Genomic_DNA"/>
</dbReference>
<reference evidence="1 2" key="1">
    <citation type="submission" date="2018-07" db="EMBL/GenBank/DDBJ databases">
        <title>GABA Modulating Bacteria of the Human Gut Microbiota.</title>
        <authorList>
            <person name="Strandwitz P."/>
            <person name="Kim K.H."/>
            <person name="Terekhova D."/>
            <person name="Liu J.K."/>
            <person name="Sharma A."/>
            <person name="Levering J."/>
            <person name="Mcdonald D."/>
            <person name="Dietrich D."/>
            <person name="Ramadhar T.R."/>
            <person name="Lekbua A."/>
            <person name="Mroue N."/>
            <person name="Liston C."/>
            <person name="Stewart E.J."/>
            <person name="Dubin M.J."/>
            <person name="Zengler K."/>
            <person name="Knight R."/>
            <person name="Gilbert J.A."/>
            <person name="Clardy J."/>
            <person name="Lewis K."/>
        </authorList>
    </citation>
    <scope>NUCLEOTIDE SEQUENCE [LARGE SCALE GENOMIC DNA]</scope>
    <source>
        <strain evidence="1 2">KLE1738</strain>
    </source>
</reference>
<evidence type="ECO:0000313" key="2">
    <source>
        <dbReference type="Proteomes" id="UP000260649"/>
    </source>
</evidence>
<gene>
    <name evidence="1" type="ORF">DV520_05040</name>
</gene>
<comment type="caution">
    <text evidence="1">The sequence shown here is derived from an EMBL/GenBank/DDBJ whole genome shotgun (WGS) entry which is preliminary data.</text>
</comment>
<dbReference type="Proteomes" id="UP000260649">
    <property type="component" value="Unassembled WGS sequence"/>
</dbReference>
<dbReference type="AlphaFoldDB" id="A0A3E2B476"/>
<proteinExistence type="predicted"/>
<organism evidence="1 2">
    <name type="scientific">Evtepia gabavorous</name>
    <dbReference type="NCBI Taxonomy" id="2211183"/>
    <lineage>
        <taxon>Bacteria</taxon>
        <taxon>Bacillati</taxon>
        <taxon>Bacillota</taxon>
        <taxon>Clostridia</taxon>
        <taxon>Eubacteriales</taxon>
        <taxon>Evtepia</taxon>
    </lineage>
</organism>
<sequence>MRALKQDAKEKRYGRICLLLGIILLGTVGCSHTVSDTPSIDAEIAEFLQVSESQAESLWEGIQTIDQNSRAEKTTVHVRQAFGNEREMYVLYDVTFSTEIDLQKEKNNGILPTTVTLSGVGEVSKAGKGGSVYTIGINGQTITYLSYFESNLDQYPEGDLLLTLGQFKAGGKTEATSIADEVHEFSWTPTTHGTILRGDIVTKEGKTIGSVSVSPFSLRFAADSSSQTEYVDFLRSIMIIDRNGTAVRPKGGSGGGAAEDPLGKEPLTNIAGSIDFRVLLELSDVAAVQIDGYTVPLSKS</sequence>
<evidence type="ECO:0008006" key="3">
    <source>
        <dbReference type="Google" id="ProtNLM"/>
    </source>
</evidence>
<dbReference type="RefSeq" id="WP_117141997.1">
    <property type="nucleotide sequence ID" value="NZ_QIML01000006.1"/>
</dbReference>
<name>A0A3E2B476_9FIRM</name>
<evidence type="ECO:0000313" key="1">
    <source>
        <dbReference type="EMBL" id="RFT06819.1"/>
    </source>
</evidence>
<protein>
    <recommendedName>
        <fullName evidence="3">Lipoprotein</fullName>
    </recommendedName>
</protein>
<dbReference type="GeneID" id="97995100"/>
<keyword evidence="2" id="KW-1185">Reference proteome</keyword>
<dbReference type="PROSITE" id="PS51257">
    <property type="entry name" value="PROKAR_LIPOPROTEIN"/>
    <property type="match status" value="1"/>
</dbReference>
<accession>A0A3E2B476</accession>